<accession>A0A2H0CT21</accession>
<protein>
    <recommendedName>
        <fullName evidence="4">TIGR03987 family protein</fullName>
    </recommendedName>
</protein>
<dbReference type="Proteomes" id="UP000230638">
    <property type="component" value="Unassembled WGS sequence"/>
</dbReference>
<sequence>MRIGNFLLTDFVVICMTGALICYLAAMFLAPKTQKHWVCAVTGFALDMYATYLMETYGREFVSNFSHTILYLHTALAATAIILFLTIAFLGVKRHSKHPMLAKYIFLPVWLASYISGIILIY</sequence>
<proteinExistence type="predicted"/>
<gene>
    <name evidence="2" type="ORF">COW88_03125</name>
</gene>
<keyword evidence="1" id="KW-0812">Transmembrane</keyword>
<keyword evidence="1" id="KW-1133">Transmembrane helix</keyword>
<evidence type="ECO:0000313" key="2">
    <source>
        <dbReference type="EMBL" id="PIP73073.1"/>
    </source>
</evidence>
<feature type="transmembrane region" description="Helical" evidence="1">
    <location>
        <begin position="6"/>
        <end position="30"/>
    </location>
</feature>
<evidence type="ECO:0008006" key="4">
    <source>
        <dbReference type="Google" id="ProtNLM"/>
    </source>
</evidence>
<organism evidence="2 3">
    <name type="scientific">Candidatus Lloydbacteria bacterium CG22_combo_CG10-13_8_21_14_all_47_15</name>
    <dbReference type="NCBI Taxonomy" id="1974635"/>
    <lineage>
        <taxon>Bacteria</taxon>
        <taxon>Candidatus Lloydiibacteriota</taxon>
    </lineage>
</organism>
<keyword evidence="1" id="KW-0472">Membrane</keyword>
<name>A0A2H0CT21_9BACT</name>
<feature type="transmembrane region" description="Helical" evidence="1">
    <location>
        <begin position="69"/>
        <end position="92"/>
    </location>
</feature>
<evidence type="ECO:0000313" key="3">
    <source>
        <dbReference type="Proteomes" id="UP000230638"/>
    </source>
</evidence>
<dbReference type="EMBL" id="PCTL01000031">
    <property type="protein sequence ID" value="PIP73073.1"/>
    <property type="molecule type" value="Genomic_DNA"/>
</dbReference>
<dbReference type="AlphaFoldDB" id="A0A2H0CT21"/>
<comment type="caution">
    <text evidence="2">The sequence shown here is derived from an EMBL/GenBank/DDBJ whole genome shotgun (WGS) entry which is preliminary data.</text>
</comment>
<reference evidence="2 3" key="1">
    <citation type="submission" date="2017-09" db="EMBL/GenBank/DDBJ databases">
        <title>Depth-based differentiation of microbial function through sediment-hosted aquifers and enrichment of novel symbionts in the deep terrestrial subsurface.</title>
        <authorList>
            <person name="Probst A.J."/>
            <person name="Ladd B."/>
            <person name="Jarett J.K."/>
            <person name="Geller-Mcgrath D.E."/>
            <person name="Sieber C.M."/>
            <person name="Emerson J.B."/>
            <person name="Anantharaman K."/>
            <person name="Thomas B.C."/>
            <person name="Malmstrom R."/>
            <person name="Stieglmeier M."/>
            <person name="Klingl A."/>
            <person name="Woyke T."/>
            <person name="Ryan C.M."/>
            <person name="Banfield J.F."/>
        </authorList>
    </citation>
    <scope>NUCLEOTIDE SEQUENCE [LARGE SCALE GENOMIC DNA]</scope>
    <source>
        <strain evidence="2">CG22_combo_CG10-13_8_21_14_all_47_15</strain>
    </source>
</reference>
<evidence type="ECO:0000256" key="1">
    <source>
        <dbReference type="SAM" id="Phobius"/>
    </source>
</evidence>
<feature type="transmembrane region" description="Helical" evidence="1">
    <location>
        <begin position="104"/>
        <end position="121"/>
    </location>
</feature>